<keyword evidence="4 10" id="KW-0678">Repressor</keyword>
<evidence type="ECO:0000256" key="7">
    <source>
        <dbReference type="ARBA" id="ARBA00023242"/>
    </source>
</evidence>
<evidence type="ECO:0000256" key="9">
    <source>
        <dbReference type="ARBA" id="ARBA00025283"/>
    </source>
</evidence>
<dbReference type="GO" id="GO:0009734">
    <property type="term" value="P:auxin-activated signaling pathway"/>
    <property type="evidence" value="ECO:0007669"/>
    <property type="project" value="UniProtKB-UniRule"/>
</dbReference>
<comment type="subcellular location">
    <subcellularLocation>
        <location evidence="1 10">Nucleus</location>
    </subcellularLocation>
</comment>
<evidence type="ECO:0000256" key="2">
    <source>
        <dbReference type="ARBA" id="ARBA00006728"/>
    </source>
</evidence>
<reference evidence="13 14" key="1">
    <citation type="submission" date="2020-02" db="EMBL/GenBank/DDBJ databases">
        <authorList>
            <person name="Ma Q."/>
            <person name="Huang Y."/>
            <person name="Song X."/>
            <person name="Pei D."/>
        </authorList>
    </citation>
    <scope>NUCLEOTIDE SEQUENCE [LARGE SCALE GENOMIC DNA]</scope>
    <source>
        <strain evidence="13">Sxm20200214</strain>
        <tissue evidence="13">Leaf</tissue>
    </source>
</reference>
<dbReference type="EMBL" id="JAAMPC010000002">
    <property type="protein sequence ID" value="KAG2324625.1"/>
    <property type="molecule type" value="Genomic_DNA"/>
</dbReference>
<evidence type="ECO:0000256" key="4">
    <source>
        <dbReference type="ARBA" id="ARBA00022491"/>
    </source>
</evidence>
<evidence type="ECO:0000313" key="14">
    <source>
        <dbReference type="Proteomes" id="UP000886595"/>
    </source>
</evidence>
<evidence type="ECO:0000313" key="13">
    <source>
        <dbReference type="EMBL" id="KAG2324625.1"/>
    </source>
</evidence>
<dbReference type="GO" id="GO:0048364">
    <property type="term" value="P:root development"/>
    <property type="evidence" value="ECO:0007669"/>
    <property type="project" value="UniProtKB-ARBA"/>
</dbReference>
<dbReference type="SUPFAM" id="SSF54277">
    <property type="entry name" value="CAD &amp; PB1 domains"/>
    <property type="match status" value="1"/>
</dbReference>
<gene>
    <name evidence="13" type="ORF">Bca52824_007353</name>
</gene>
<dbReference type="InterPro" id="IPR033389">
    <property type="entry name" value="AUX/IAA_dom"/>
</dbReference>
<keyword evidence="6 10" id="KW-0804">Transcription</keyword>
<evidence type="ECO:0000256" key="6">
    <source>
        <dbReference type="ARBA" id="ARBA00023163"/>
    </source>
</evidence>
<dbReference type="Proteomes" id="UP000886595">
    <property type="component" value="Unassembled WGS sequence"/>
</dbReference>
<accession>A0A8X8B6X8</accession>
<comment type="function">
    <text evidence="9">Aux/IAA proteins are short-lived transcriptional factors that function as repressors of early auxin response genes at low auxin concentrations. Repression is thought to result from the interaction with auxin response factors (ARFs), proteins that bind to the auxin-responsive promoter element (AuxRE). Formation of heterodimers with ARF proteins may alter their ability to modulate early auxin response genes expression.</text>
</comment>
<evidence type="ECO:0000256" key="8">
    <source>
        <dbReference type="ARBA" id="ARBA00023294"/>
    </source>
</evidence>
<keyword evidence="8 10" id="KW-0927">Auxin signaling pathway</keyword>
<evidence type="ECO:0000256" key="11">
    <source>
        <dbReference type="SAM" id="MobiDB-lite"/>
    </source>
</evidence>
<dbReference type="GO" id="GO:0006355">
    <property type="term" value="P:regulation of DNA-templated transcription"/>
    <property type="evidence" value="ECO:0007669"/>
    <property type="project" value="InterPro"/>
</dbReference>
<dbReference type="PANTHER" id="PTHR31734">
    <property type="entry name" value="AUXIN-RESPONSIVE PROTEIN IAA17"/>
    <property type="match status" value="1"/>
</dbReference>
<keyword evidence="14" id="KW-1185">Reference proteome</keyword>
<feature type="compositionally biased region" description="Low complexity" evidence="11">
    <location>
        <begin position="7"/>
        <end position="18"/>
    </location>
</feature>
<keyword evidence="7 10" id="KW-0539">Nucleus</keyword>
<protein>
    <recommendedName>
        <fullName evidence="10">Auxin-responsive protein</fullName>
    </recommendedName>
</protein>
<name>A0A8X8B6X8_BRACI</name>
<dbReference type="GO" id="GO:0009630">
    <property type="term" value="P:gravitropism"/>
    <property type="evidence" value="ECO:0007669"/>
    <property type="project" value="UniProtKB-ARBA"/>
</dbReference>
<organism evidence="13 14">
    <name type="scientific">Brassica carinata</name>
    <name type="common">Ethiopian mustard</name>
    <name type="synonym">Abyssinian cabbage</name>
    <dbReference type="NCBI Taxonomy" id="52824"/>
    <lineage>
        <taxon>Eukaryota</taxon>
        <taxon>Viridiplantae</taxon>
        <taxon>Streptophyta</taxon>
        <taxon>Embryophyta</taxon>
        <taxon>Tracheophyta</taxon>
        <taxon>Spermatophyta</taxon>
        <taxon>Magnoliopsida</taxon>
        <taxon>eudicotyledons</taxon>
        <taxon>Gunneridae</taxon>
        <taxon>Pentapetalae</taxon>
        <taxon>rosids</taxon>
        <taxon>malvids</taxon>
        <taxon>Brassicales</taxon>
        <taxon>Brassicaceae</taxon>
        <taxon>Brassiceae</taxon>
        <taxon>Brassica</taxon>
    </lineage>
</organism>
<evidence type="ECO:0000259" key="12">
    <source>
        <dbReference type="PROSITE" id="PS51745"/>
    </source>
</evidence>
<feature type="domain" description="PB1" evidence="12">
    <location>
        <begin position="82"/>
        <end position="177"/>
    </location>
</feature>
<proteinExistence type="inferred from homology"/>
<evidence type="ECO:0000256" key="5">
    <source>
        <dbReference type="ARBA" id="ARBA00023015"/>
    </source>
</evidence>
<dbReference type="Gene3D" id="3.10.20.90">
    <property type="entry name" value="Phosphatidylinositol 3-kinase Catalytic Subunit, Chain A, domain 1"/>
    <property type="match status" value="1"/>
</dbReference>
<feature type="region of interest" description="Disordered" evidence="11">
    <location>
        <begin position="1"/>
        <end position="29"/>
    </location>
</feature>
<comment type="caution">
    <text evidence="13">The sequence shown here is derived from an EMBL/GenBank/DDBJ whole genome shotgun (WGS) entry which is preliminary data.</text>
</comment>
<dbReference type="OrthoDB" id="652411at2759"/>
<dbReference type="PANTHER" id="PTHR31734:SF94">
    <property type="entry name" value="AUXIN-RESPONSIVE PROTEIN IAA30"/>
    <property type="match status" value="1"/>
</dbReference>
<dbReference type="InterPro" id="IPR003311">
    <property type="entry name" value="AUX_IAA"/>
</dbReference>
<sequence length="183" mass="20619">MGRRRSSPSSSIESSCKSNPYGGSSSNTRNLSTDLRLGLSFGSSSGQYYNCGENHEYEVVAADHEMIMEEEEDQNECNSLGSFYVKVNMEGVPIGRKIDLFSLNGYHDLITTLDYMFNASILWAEEEEMCSEKSHVLTYADKEGDWMMVGDVPWEMFLSSVRKTQDLKSLSLLIKLKESKDGM</sequence>
<evidence type="ECO:0000256" key="3">
    <source>
        <dbReference type="ARBA" id="ARBA00011726"/>
    </source>
</evidence>
<dbReference type="GO" id="GO:0005634">
    <property type="term" value="C:nucleus"/>
    <property type="evidence" value="ECO:0007669"/>
    <property type="project" value="UniProtKB-SubCell"/>
</dbReference>
<dbReference type="Pfam" id="PF02309">
    <property type="entry name" value="AUX_IAA"/>
    <property type="match status" value="1"/>
</dbReference>
<keyword evidence="5 10" id="KW-0805">Transcription regulation</keyword>
<comment type="subunit">
    <text evidence="3 10">Homodimers and heterodimers.</text>
</comment>
<evidence type="ECO:0000256" key="10">
    <source>
        <dbReference type="RuleBase" id="RU004549"/>
    </source>
</evidence>
<dbReference type="PROSITE" id="PS51745">
    <property type="entry name" value="PB1"/>
    <property type="match status" value="1"/>
</dbReference>
<evidence type="ECO:0000256" key="1">
    <source>
        <dbReference type="ARBA" id="ARBA00004123"/>
    </source>
</evidence>
<comment type="similarity">
    <text evidence="2 10">Belongs to the Aux/IAA family.</text>
</comment>
<dbReference type="FunFam" id="3.10.20.90:FF:000247">
    <property type="entry name" value="Auxin-responsive protein"/>
    <property type="match status" value="1"/>
</dbReference>
<dbReference type="InterPro" id="IPR053793">
    <property type="entry name" value="PB1-like"/>
</dbReference>
<dbReference type="AlphaFoldDB" id="A0A8X8B6X8"/>